<dbReference type="Proteomes" id="UP000189670">
    <property type="component" value="Unassembled WGS sequence"/>
</dbReference>
<dbReference type="Gene3D" id="3.30.750.70">
    <property type="entry name" value="4-hydroxybutyrate coenzyme like domains"/>
    <property type="match status" value="1"/>
</dbReference>
<sequence>MEKKNTAFFDDVEKCAEEIIQKVGKKVIFGMPLGLGKPNELANALYKCAKKDSSIDLTILTALTLEKPVWKSELERRYLEPFVERVFGDYVDLEYILDLRNKKLPPNITLCELFIKPGGYIGIPHAQQNYISSNYTHIARDVVDYGLNVTGQIIAKQEHAGESTYSLSCNPDTALDVALLLEEKAKTQGHKYISIGQVNDHLPFMYGDAEVSADQFDMIVDHPDYYTKLFGAPKMSMGNADYMIGLNASTLIKDGGTLQIGIGSLGDGIVYGLTMRQKHNELYNRLIAESRILGRYGELIKDVGGTGTFEEGLLGSTEMLVDGYIELIKAGIVKRKTYNSIPIQKLINEKKISEKITPNTLESLIEEKAIDRQITEKDFNFLQEYGVFKDSIQFKDGCIHNDTTQIPADLSDNNNLQQVMDTCLGDTLKKPIILHAAFFLGPNAFYDALNEMSEEERKMIHMTSVQNVNHLYGNQWASYDLKMLQRKHGRFANAALMCTLSGAIVSDGLENGQVVSGVGGQYNFVSMAHALPDGRSILMLRSTRSKGMDVSSNIVWNYAHCTIPRHLRDIVITEYGIANLRGLPDKEIIIALIKIADSRFQEALIQQAKSAGKLPSNYQLPDFYKKNTPQRIADDLAPYKEKGLFVQYPFGTDLTEEELLLGKALNDLKGMMTDSLGSKAAKLGKAMTILSIPKAAKPYLQRLQLDKPASARDIMMQKMVLHALISGGYV</sequence>
<dbReference type="GO" id="GO:0006083">
    <property type="term" value="P:acetate metabolic process"/>
    <property type="evidence" value="ECO:0007669"/>
    <property type="project" value="InterPro"/>
</dbReference>
<comment type="caution">
    <text evidence="2">The sequence shown here is derived from an EMBL/GenBank/DDBJ whole genome shotgun (WGS) entry which is preliminary data.</text>
</comment>
<evidence type="ECO:0000259" key="1">
    <source>
        <dbReference type="Pfam" id="PF13336"/>
    </source>
</evidence>
<dbReference type="InterPro" id="IPR038460">
    <property type="entry name" value="AcetylCoA_hyd_C_sf"/>
</dbReference>
<feature type="domain" description="Acetyl-CoA hydrolase/transferase C-terminal" evidence="1">
    <location>
        <begin position="441"/>
        <end position="608"/>
    </location>
</feature>
<organism evidence="2 3">
    <name type="scientific">Candidatus Magnetoglobus multicellularis str. Araruama</name>
    <dbReference type="NCBI Taxonomy" id="890399"/>
    <lineage>
        <taxon>Bacteria</taxon>
        <taxon>Pseudomonadati</taxon>
        <taxon>Thermodesulfobacteriota</taxon>
        <taxon>Desulfobacteria</taxon>
        <taxon>Desulfobacterales</taxon>
        <taxon>Desulfobacteraceae</taxon>
        <taxon>Candidatus Magnetoglobus</taxon>
    </lineage>
</organism>
<dbReference type="GO" id="GO:0016787">
    <property type="term" value="F:hydrolase activity"/>
    <property type="evidence" value="ECO:0007669"/>
    <property type="project" value="UniProtKB-KW"/>
</dbReference>
<dbReference type="Pfam" id="PF13336">
    <property type="entry name" value="AcetylCoA_hyd_C"/>
    <property type="match status" value="1"/>
</dbReference>
<proteinExistence type="predicted"/>
<dbReference type="SUPFAM" id="SSF100950">
    <property type="entry name" value="NagB/RpiA/CoA transferase-like"/>
    <property type="match status" value="1"/>
</dbReference>
<dbReference type="InterPro" id="IPR037171">
    <property type="entry name" value="NagB/RpiA_transferase-like"/>
</dbReference>
<dbReference type="PANTHER" id="PTHR21432:SF20">
    <property type="entry name" value="ACETYL-COA HYDROLASE"/>
    <property type="match status" value="1"/>
</dbReference>
<keyword evidence="2" id="KW-0378">Hydrolase</keyword>
<dbReference type="Gene3D" id="3.40.1080.10">
    <property type="entry name" value="Glutaconate Coenzyme A-transferase"/>
    <property type="match status" value="1"/>
</dbReference>
<dbReference type="InterPro" id="IPR046433">
    <property type="entry name" value="ActCoA_hydro"/>
</dbReference>
<dbReference type="Gene3D" id="3.40.1080.20">
    <property type="entry name" value="Acetyl-CoA hydrolase/transferase C-terminal domain"/>
    <property type="match status" value="1"/>
</dbReference>
<keyword evidence="2" id="KW-0808">Transferase</keyword>
<name>A0A1V1P4Z5_9BACT</name>
<evidence type="ECO:0000313" key="2">
    <source>
        <dbReference type="EMBL" id="ETR69959.1"/>
    </source>
</evidence>
<protein>
    <submittedName>
        <fullName evidence="2">Acetyl-CoA hydrolase (Acetyl-CoA hydrolase/transferase family protein)</fullName>
    </submittedName>
</protein>
<dbReference type="EMBL" id="ATBP01000518">
    <property type="protein sequence ID" value="ETR69959.1"/>
    <property type="molecule type" value="Genomic_DNA"/>
</dbReference>
<accession>A0A1V1P4Z5</accession>
<dbReference type="InterPro" id="IPR026888">
    <property type="entry name" value="AcetylCoA_hyd_C"/>
</dbReference>
<dbReference type="AlphaFoldDB" id="A0A1V1P4Z5"/>
<evidence type="ECO:0000313" key="3">
    <source>
        <dbReference type="Proteomes" id="UP000189670"/>
    </source>
</evidence>
<dbReference type="PANTHER" id="PTHR21432">
    <property type="entry name" value="ACETYL-COA HYDROLASE-RELATED"/>
    <property type="match status" value="1"/>
</dbReference>
<gene>
    <name evidence="2" type="ORF">OMM_03582</name>
</gene>
<dbReference type="GO" id="GO:0008775">
    <property type="term" value="F:acetate CoA-transferase activity"/>
    <property type="evidence" value="ECO:0007669"/>
    <property type="project" value="InterPro"/>
</dbReference>
<reference evidence="3" key="1">
    <citation type="submission" date="2012-11" db="EMBL/GenBank/DDBJ databases">
        <authorList>
            <person name="Lucero-Rivera Y.E."/>
            <person name="Tovar-Ramirez D."/>
        </authorList>
    </citation>
    <scope>NUCLEOTIDE SEQUENCE [LARGE SCALE GENOMIC DNA]</scope>
    <source>
        <strain evidence="3">Araruama</strain>
    </source>
</reference>